<proteinExistence type="predicted"/>
<keyword evidence="1" id="KW-1133">Transmembrane helix</keyword>
<name>A0A1F6G780_9BACT</name>
<evidence type="ECO:0000313" key="2">
    <source>
        <dbReference type="EMBL" id="OGG93964.1"/>
    </source>
</evidence>
<keyword evidence="1" id="KW-0812">Transmembrane</keyword>
<keyword evidence="1" id="KW-0472">Membrane</keyword>
<sequence length="91" mass="9836">MPALYSFVAKVTAQIINPLILLLSAVAFVVFLWGVFEFVANAGDKTKREEGRMAIFWGLIGLVIIFGAYGIINVAMGAFDLGTIQKILSPS</sequence>
<accession>A0A1F6G780</accession>
<gene>
    <name evidence="2" type="ORF">A2609_02370</name>
</gene>
<dbReference type="InterPro" id="IPR043993">
    <property type="entry name" value="T4SS_pilin"/>
</dbReference>
<comment type="caution">
    <text evidence="2">The sequence shown here is derived from an EMBL/GenBank/DDBJ whole genome shotgun (WGS) entry which is preliminary data.</text>
</comment>
<organism evidence="2 3">
    <name type="scientific">Candidatus Kaiserbacteria bacterium RIFOXYD1_FULL_47_14</name>
    <dbReference type="NCBI Taxonomy" id="1798533"/>
    <lineage>
        <taxon>Bacteria</taxon>
        <taxon>Candidatus Kaiseribacteriota</taxon>
    </lineage>
</organism>
<feature type="transmembrane region" description="Helical" evidence="1">
    <location>
        <begin position="20"/>
        <end position="42"/>
    </location>
</feature>
<dbReference type="AlphaFoldDB" id="A0A1F6G780"/>
<protein>
    <submittedName>
        <fullName evidence="2">Uncharacterized protein</fullName>
    </submittedName>
</protein>
<evidence type="ECO:0000256" key="1">
    <source>
        <dbReference type="SAM" id="Phobius"/>
    </source>
</evidence>
<feature type="transmembrane region" description="Helical" evidence="1">
    <location>
        <begin position="54"/>
        <end position="72"/>
    </location>
</feature>
<dbReference type="EMBL" id="MFMU01000003">
    <property type="protein sequence ID" value="OGG93964.1"/>
    <property type="molecule type" value="Genomic_DNA"/>
</dbReference>
<dbReference type="STRING" id="1798533.A2609_02370"/>
<reference evidence="2 3" key="1">
    <citation type="journal article" date="2016" name="Nat. Commun.">
        <title>Thousands of microbial genomes shed light on interconnected biogeochemical processes in an aquifer system.</title>
        <authorList>
            <person name="Anantharaman K."/>
            <person name="Brown C.T."/>
            <person name="Hug L.A."/>
            <person name="Sharon I."/>
            <person name="Castelle C.J."/>
            <person name="Probst A.J."/>
            <person name="Thomas B.C."/>
            <person name="Singh A."/>
            <person name="Wilkins M.J."/>
            <person name="Karaoz U."/>
            <person name="Brodie E.L."/>
            <person name="Williams K.H."/>
            <person name="Hubbard S.S."/>
            <person name="Banfield J.F."/>
        </authorList>
    </citation>
    <scope>NUCLEOTIDE SEQUENCE [LARGE SCALE GENOMIC DNA]</scope>
</reference>
<dbReference type="Proteomes" id="UP000176867">
    <property type="component" value="Unassembled WGS sequence"/>
</dbReference>
<dbReference type="Pfam" id="PF18895">
    <property type="entry name" value="T4SS_pilin"/>
    <property type="match status" value="1"/>
</dbReference>
<evidence type="ECO:0000313" key="3">
    <source>
        <dbReference type="Proteomes" id="UP000176867"/>
    </source>
</evidence>